<keyword evidence="4" id="KW-1185">Reference proteome</keyword>
<feature type="compositionally biased region" description="Basic and acidic residues" evidence="1">
    <location>
        <begin position="50"/>
        <end position="59"/>
    </location>
</feature>
<evidence type="ECO:0000313" key="4">
    <source>
        <dbReference type="Proteomes" id="UP001454036"/>
    </source>
</evidence>
<feature type="domain" description="Glutaredoxin" evidence="2">
    <location>
        <begin position="240"/>
        <end position="304"/>
    </location>
</feature>
<dbReference type="Gene3D" id="3.40.30.10">
    <property type="entry name" value="Glutaredoxin"/>
    <property type="match status" value="1"/>
</dbReference>
<dbReference type="Pfam" id="PF00462">
    <property type="entry name" value="Glutaredoxin"/>
    <property type="match status" value="1"/>
</dbReference>
<dbReference type="PROSITE" id="PS51354">
    <property type="entry name" value="GLUTAREDOXIN_2"/>
    <property type="match status" value="1"/>
</dbReference>
<dbReference type="InterPro" id="IPR002109">
    <property type="entry name" value="Glutaredoxin"/>
</dbReference>
<evidence type="ECO:0000313" key="3">
    <source>
        <dbReference type="EMBL" id="GAA0185454.1"/>
    </source>
</evidence>
<name>A0AAV3RVM4_LITER</name>
<proteinExistence type="predicted"/>
<dbReference type="SUPFAM" id="SSF52833">
    <property type="entry name" value="Thioredoxin-like"/>
    <property type="match status" value="1"/>
</dbReference>
<evidence type="ECO:0000259" key="2">
    <source>
        <dbReference type="Pfam" id="PF00462"/>
    </source>
</evidence>
<gene>
    <name evidence="3" type="ORF">LIER_32742</name>
</gene>
<sequence length="382" mass="42412">MGCASSKGVDAAVDVYQQPPTSFAVFDIDSIEEPWLKNAKVEDNNEVEQVDEKQEKAAEVPDPLLQKLNTIDDAPGSWDEVSKALEEIKPKLKNPVKKPPQSNNQSTKSGPLMAINHPQEEDESPKKRTPRKSFSFHTLEELDTKVSNKQKQTELRKTESMRRLEFKKMDSDPKLPESSNSQQFQVGVGSSGDYKPVKQNIFIIKDKMERQKEGKDAPIVKYDLLSDYQDLCPPGGADSVVLYTTSLGGVRRTFEDCNRVRSILELHGVVFDERDISLHGKFLNELKELCEGASVPRMFVKGKYLGGVEEVVSLNETGKLGRIFNRARVERGAGRQSCTGCGGVRFVPCLDCGGSCKIVVGDKKERCQTCNENGLVHCPACA</sequence>
<organism evidence="3 4">
    <name type="scientific">Lithospermum erythrorhizon</name>
    <name type="common">Purple gromwell</name>
    <name type="synonym">Lithospermum officinale var. erythrorhizon</name>
    <dbReference type="NCBI Taxonomy" id="34254"/>
    <lineage>
        <taxon>Eukaryota</taxon>
        <taxon>Viridiplantae</taxon>
        <taxon>Streptophyta</taxon>
        <taxon>Embryophyta</taxon>
        <taxon>Tracheophyta</taxon>
        <taxon>Spermatophyta</taxon>
        <taxon>Magnoliopsida</taxon>
        <taxon>eudicotyledons</taxon>
        <taxon>Gunneridae</taxon>
        <taxon>Pentapetalae</taxon>
        <taxon>asterids</taxon>
        <taxon>lamiids</taxon>
        <taxon>Boraginales</taxon>
        <taxon>Boraginaceae</taxon>
        <taxon>Boraginoideae</taxon>
        <taxon>Lithospermeae</taxon>
        <taxon>Lithospermum</taxon>
    </lineage>
</organism>
<dbReference type="Proteomes" id="UP001454036">
    <property type="component" value="Unassembled WGS sequence"/>
</dbReference>
<accession>A0AAV3RVM4</accession>
<dbReference type="PANTHER" id="PTHR45669">
    <property type="entry name" value="GLUTAREDOXIN DOMAIN-CONTAINING CYSTEINE-RICH PROTEIN CG12206-RELATED"/>
    <property type="match status" value="1"/>
</dbReference>
<comment type="caution">
    <text evidence="3">The sequence shown here is derived from an EMBL/GenBank/DDBJ whole genome shotgun (WGS) entry which is preliminary data.</text>
</comment>
<evidence type="ECO:0000256" key="1">
    <source>
        <dbReference type="SAM" id="MobiDB-lite"/>
    </source>
</evidence>
<dbReference type="EMBL" id="BAABME010012717">
    <property type="protein sequence ID" value="GAA0185454.1"/>
    <property type="molecule type" value="Genomic_DNA"/>
</dbReference>
<feature type="region of interest" description="Disordered" evidence="1">
    <location>
        <begin position="37"/>
        <end position="190"/>
    </location>
</feature>
<feature type="compositionally biased region" description="Basic and acidic residues" evidence="1">
    <location>
        <begin position="138"/>
        <end position="175"/>
    </location>
</feature>
<reference evidence="3 4" key="1">
    <citation type="submission" date="2024-01" db="EMBL/GenBank/DDBJ databases">
        <title>The complete chloroplast genome sequence of Lithospermum erythrorhizon: insights into the phylogenetic relationship among Boraginaceae species and the maternal lineages of purple gromwells.</title>
        <authorList>
            <person name="Okada T."/>
            <person name="Watanabe K."/>
        </authorList>
    </citation>
    <scope>NUCLEOTIDE SEQUENCE [LARGE SCALE GENOMIC DNA]</scope>
</reference>
<dbReference type="PANTHER" id="PTHR45669:SF7">
    <property type="entry name" value="F1N19.7"/>
    <property type="match status" value="1"/>
</dbReference>
<dbReference type="AlphaFoldDB" id="A0AAV3RVM4"/>
<dbReference type="InterPro" id="IPR036249">
    <property type="entry name" value="Thioredoxin-like_sf"/>
</dbReference>
<dbReference type="CDD" id="cd03031">
    <property type="entry name" value="GRX_GRX_like"/>
    <property type="match status" value="1"/>
</dbReference>
<dbReference type="Pfam" id="PF23733">
    <property type="entry name" value="GRXCR1-2_C"/>
    <property type="match status" value="1"/>
</dbReference>
<protein>
    <submittedName>
        <fullName evidence="3">Oxidoreductase</fullName>
    </submittedName>
</protein>
<feature type="compositionally biased region" description="Basic and acidic residues" evidence="1">
    <location>
        <begin position="80"/>
        <end position="90"/>
    </location>
</feature>